<evidence type="ECO:0000313" key="1">
    <source>
        <dbReference type="EMBL" id="CAK5044583.1"/>
    </source>
</evidence>
<proteinExistence type="predicted"/>
<reference evidence="1" key="1">
    <citation type="submission" date="2023-11" db="EMBL/GenBank/DDBJ databases">
        <authorList>
            <person name="Poullet M."/>
        </authorList>
    </citation>
    <scope>NUCLEOTIDE SEQUENCE</scope>
    <source>
        <strain evidence="1">E1834</strain>
    </source>
</reference>
<dbReference type="EMBL" id="CAVMJV010000011">
    <property type="protein sequence ID" value="CAK5044583.1"/>
    <property type="molecule type" value="Genomic_DNA"/>
</dbReference>
<organism evidence="1 2">
    <name type="scientific">Meloidogyne enterolobii</name>
    <name type="common">Root-knot nematode worm</name>
    <name type="synonym">Meloidogyne mayaguensis</name>
    <dbReference type="NCBI Taxonomy" id="390850"/>
    <lineage>
        <taxon>Eukaryota</taxon>
        <taxon>Metazoa</taxon>
        <taxon>Ecdysozoa</taxon>
        <taxon>Nematoda</taxon>
        <taxon>Chromadorea</taxon>
        <taxon>Rhabditida</taxon>
        <taxon>Tylenchina</taxon>
        <taxon>Tylenchomorpha</taxon>
        <taxon>Tylenchoidea</taxon>
        <taxon>Meloidogynidae</taxon>
        <taxon>Meloidogyninae</taxon>
        <taxon>Meloidogyne</taxon>
    </lineage>
</organism>
<sequence>MSRGKTGGNMEPMPFVRRWGASANDDDAEDPTRVHPNGSESTSDVSPPKKHRHRDRSRSPKRDKRRSRSPDKKRHKKRSRSREGRSKRRRSRSRDDGRDRGVFLYFFLKRFFNCLCVPGIENITYFYILDDRSRDDGLSAFPPPPDYLQQVQQRQQEIEMQIMQQQMQQSMKQEVSDYGQTWQEEQQKQSAGGDALSAALAAAAMVAQKLKKTHGAPVSTELIAKIPPKQTGYADTVLSKDQFDGKKAGQTESDEQREKRRKSRWSNTKAFVPGMPTILPADIDDNQRQIYLLQMDVEETTRRLRQCDFGQNLDPSERSLMDIFLGLKGGDCINFNLYI</sequence>
<name>A0ACB0YFI7_MELEN</name>
<accession>A0ACB0YFI7</accession>
<comment type="caution">
    <text evidence="1">The sequence shown here is derived from an EMBL/GenBank/DDBJ whole genome shotgun (WGS) entry which is preliminary data.</text>
</comment>
<dbReference type="Proteomes" id="UP001497535">
    <property type="component" value="Unassembled WGS sequence"/>
</dbReference>
<gene>
    <name evidence="1" type="ORF">MENTE1834_LOCUS11513</name>
</gene>
<evidence type="ECO:0000313" key="2">
    <source>
        <dbReference type="Proteomes" id="UP001497535"/>
    </source>
</evidence>
<protein>
    <submittedName>
        <fullName evidence="1">Uncharacterized protein</fullName>
    </submittedName>
</protein>
<keyword evidence="2" id="KW-1185">Reference proteome</keyword>